<keyword evidence="7" id="KW-0540">Nuclease</keyword>
<reference evidence="10 11" key="1">
    <citation type="journal article" date="2021" name="bioRxiv">
        <title>Unraveling nitrogen, sulfur and carbon metabolic pathways and microbial community transcriptional responses to substrate deprivation and toxicity stresses in a bioreactor mimicking anoxic brackish coastal sediment conditions.</title>
        <authorList>
            <person name="Martins P.D."/>
            <person name="Echeveste M.J."/>
            <person name="Arshad A."/>
            <person name="Kurth J."/>
            <person name="Ouboter H."/>
            <person name="Jetten M.S.M."/>
            <person name="Welte C.U."/>
        </authorList>
    </citation>
    <scope>NUCLEOTIDE SEQUENCE [LARGE SCALE GENOMIC DNA]</scope>
    <source>
        <strain evidence="10">MAG_38</strain>
    </source>
</reference>
<dbReference type="SMART" id="SM00463">
    <property type="entry name" value="SMR"/>
    <property type="match status" value="1"/>
</dbReference>
<dbReference type="InterPro" id="IPR007696">
    <property type="entry name" value="DNA_mismatch_repair_MutS_core"/>
</dbReference>
<keyword evidence="4 7" id="KW-0067">ATP-binding</keyword>
<dbReference type="GO" id="GO:0030983">
    <property type="term" value="F:mismatched DNA binding"/>
    <property type="evidence" value="ECO:0007669"/>
    <property type="project" value="InterPro"/>
</dbReference>
<comment type="function">
    <text evidence="7">Endonuclease that is involved in the suppression of homologous recombination and thus may have a key role in the control of bacterial genetic diversity.</text>
</comment>
<dbReference type="PROSITE" id="PS50828">
    <property type="entry name" value="SMR"/>
    <property type="match status" value="1"/>
</dbReference>
<evidence type="ECO:0000256" key="6">
    <source>
        <dbReference type="ARBA" id="ARBA00023125"/>
    </source>
</evidence>
<feature type="domain" description="Smr" evidence="9">
    <location>
        <begin position="719"/>
        <end position="794"/>
    </location>
</feature>
<dbReference type="Pfam" id="PF01713">
    <property type="entry name" value="Smr"/>
    <property type="match status" value="1"/>
</dbReference>
<dbReference type="NCBIfam" id="TIGR01069">
    <property type="entry name" value="mutS2"/>
    <property type="match status" value="1"/>
</dbReference>
<comment type="caution">
    <text evidence="10">The sequence shown here is derived from an EMBL/GenBank/DDBJ whole genome shotgun (WGS) entry which is preliminary data.</text>
</comment>
<keyword evidence="7 10" id="KW-0255">Endonuclease</keyword>
<dbReference type="GO" id="GO:0072344">
    <property type="term" value="P:rescue of stalled ribosome"/>
    <property type="evidence" value="ECO:0007669"/>
    <property type="project" value="UniProtKB-UniRule"/>
</dbReference>
<dbReference type="PANTHER" id="PTHR48466:SF2">
    <property type="entry name" value="OS10G0509000 PROTEIN"/>
    <property type="match status" value="1"/>
</dbReference>
<protein>
    <recommendedName>
        <fullName evidence="7">Endonuclease MutS2</fullName>
        <ecNumber evidence="7">3.1.-.-</ecNumber>
    </recommendedName>
    <alternativeName>
        <fullName evidence="7">Ribosome-associated protein quality control-upstream factor</fullName>
        <shortName evidence="7">RQC-upstream factor</shortName>
        <shortName evidence="7">RqcU</shortName>
        <ecNumber evidence="7">3.6.4.-</ecNumber>
    </alternativeName>
</protein>
<organism evidence="10 11">
    <name type="scientific">Candidatus Methylomirabilis tolerans</name>
    <dbReference type="NCBI Taxonomy" id="3123416"/>
    <lineage>
        <taxon>Bacteria</taxon>
        <taxon>Candidatus Methylomirabilota</taxon>
        <taxon>Candidatus Methylomirabilia</taxon>
        <taxon>Candidatus Methylomirabilales</taxon>
        <taxon>Candidatus Methylomirabilaceae</taxon>
        <taxon>Candidatus Methylomirabilis</taxon>
    </lineage>
</organism>
<dbReference type="PIRSF" id="PIRSF005814">
    <property type="entry name" value="MutS_YshD"/>
    <property type="match status" value="1"/>
</dbReference>
<dbReference type="GO" id="GO:0006298">
    <property type="term" value="P:mismatch repair"/>
    <property type="evidence" value="ECO:0007669"/>
    <property type="project" value="InterPro"/>
</dbReference>
<keyword evidence="8" id="KW-0175">Coiled coil</keyword>
<keyword evidence="5 7" id="KW-0694">RNA-binding</keyword>
<comment type="function">
    <text evidence="7">Acts as a ribosome collision sensor, splitting the ribosome into its 2 subunits. Detects stalled/collided 70S ribosomes which it binds and splits by an ATP-hydrolysis driven conformational change. Acts upstream of the ribosome quality control system (RQC), a ribosome-associated complex that mediates the extraction of incompletely synthesized nascent chains from stalled ribosomes and their subsequent degradation. Probably generates substrates for RQC.</text>
</comment>
<evidence type="ECO:0000313" key="10">
    <source>
        <dbReference type="EMBL" id="MBZ0159433.1"/>
    </source>
</evidence>
<dbReference type="GO" id="GO:0019843">
    <property type="term" value="F:rRNA binding"/>
    <property type="evidence" value="ECO:0007669"/>
    <property type="project" value="UniProtKB-UniRule"/>
</dbReference>
<dbReference type="GO" id="GO:0045910">
    <property type="term" value="P:negative regulation of DNA recombination"/>
    <property type="evidence" value="ECO:0007669"/>
    <property type="project" value="InterPro"/>
</dbReference>
<evidence type="ECO:0000256" key="2">
    <source>
        <dbReference type="ARBA" id="ARBA00022741"/>
    </source>
</evidence>
<proteinExistence type="inferred from homology"/>
<dbReference type="PANTHER" id="PTHR48466">
    <property type="entry name" value="OS10G0509000 PROTEIN-RELATED"/>
    <property type="match status" value="1"/>
</dbReference>
<feature type="coiled-coil region" evidence="8">
    <location>
        <begin position="527"/>
        <end position="632"/>
    </location>
</feature>
<evidence type="ECO:0000313" key="11">
    <source>
        <dbReference type="Proteomes" id="UP001197609"/>
    </source>
</evidence>
<dbReference type="EMBL" id="JAIOIU010000050">
    <property type="protein sequence ID" value="MBZ0159433.1"/>
    <property type="molecule type" value="Genomic_DNA"/>
</dbReference>
<dbReference type="InterPro" id="IPR036063">
    <property type="entry name" value="Smr_dom_sf"/>
</dbReference>
<dbReference type="GO" id="GO:0140664">
    <property type="term" value="F:ATP-dependent DNA damage sensor activity"/>
    <property type="evidence" value="ECO:0007669"/>
    <property type="project" value="InterPro"/>
</dbReference>
<feature type="binding site" evidence="7">
    <location>
        <begin position="343"/>
        <end position="350"/>
    </location>
    <ligand>
        <name>ATP</name>
        <dbReference type="ChEBI" id="CHEBI:30616"/>
    </ligand>
</feature>
<dbReference type="SUPFAM" id="SSF48334">
    <property type="entry name" value="DNA repair protein MutS, domain III"/>
    <property type="match status" value="1"/>
</dbReference>
<evidence type="ECO:0000256" key="7">
    <source>
        <dbReference type="HAMAP-Rule" id="MF_00092"/>
    </source>
</evidence>
<dbReference type="GO" id="GO:0005524">
    <property type="term" value="F:ATP binding"/>
    <property type="evidence" value="ECO:0007669"/>
    <property type="project" value="UniProtKB-UniRule"/>
</dbReference>
<evidence type="ECO:0000256" key="3">
    <source>
        <dbReference type="ARBA" id="ARBA00022801"/>
    </source>
</evidence>
<dbReference type="HAMAP" id="MF_00092">
    <property type="entry name" value="MutS2"/>
    <property type="match status" value="1"/>
</dbReference>
<dbReference type="InterPro" id="IPR045076">
    <property type="entry name" value="MutS"/>
</dbReference>
<dbReference type="SUPFAM" id="SSF52540">
    <property type="entry name" value="P-loop containing nucleoside triphosphate hydrolases"/>
    <property type="match status" value="1"/>
</dbReference>
<keyword evidence="3 7" id="KW-0378">Hydrolase</keyword>
<evidence type="ECO:0000256" key="8">
    <source>
        <dbReference type="SAM" id="Coils"/>
    </source>
</evidence>
<dbReference type="EC" id="3.6.4.-" evidence="7"/>
<dbReference type="Pfam" id="PF00488">
    <property type="entry name" value="MutS_V"/>
    <property type="match status" value="1"/>
</dbReference>
<dbReference type="InterPro" id="IPR002625">
    <property type="entry name" value="Smr_dom"/>
</dbReference>
<dbReference type="GO" id="GO:0004519">
    <property type="term" value="F:endonuclease activity"/>
    <property type="evidence" value="ECO:0007669"/>
    <property type="project" value="UniProtKB-UniRule"/>
</dbReference>
<accession>A0AAJ1EI65</accession>
<evidence type="ECO:0000256" key="5">
    <source>
        <dbReference type="ARBA" id="ARBA00022884"/>
    </source>
</evidence>
<dbReference type="Gene3D" id="3.40.50.300">
    <property type="entry name" value="P-loop containing nucleotide triphosphate hydrolases"/>
    <property type="match status" value="1"/>
</dbReference>
<keyword evidence="6 7" id="KW-0238">DNA-binding</keyword>
<sequence>MNQVDQHTLEVLEWPAIQARIAAKAGSPAGRELAQGIHPLPTLEEARKVRNEIEEFRALLAREAALPFDQLFDIRESVRRSRPEGTILTTLDLVRIATSLEAATTIRRAIARLKDLCPQLHTIASRLDGHPDLVEAIHAAIDAAGEVKDTASRRLSQLRLRLHELRNLIHARLQSLLTASSLQPYIAESLVTIRNERYVIPVKPNYRTVLKGVVQDRSISGATIFLEPQEIVELNNHLRLLQRSEEEEIRRVLAALTASLRSKADTVLSTMLLAAELDVRSAAAQFADTLHCAPVSLKDAGPLVLREARHPLLLEQMQAAGTSRTIPIDLRLGDGFDALLITGPNTGGKTVALKTAGLLSLMAQAGLHLPASPDSEIPFFSGVLADIGDEQSIEQSLSTFSSHIGQIRRILGATRPGTLVLLDELGAGTDPVEGACLGIAILEALLERGALIVSTTHLDAIKAYAYSHPRIENGCVEFDLDTLRPLYKLLIGLSGRSHGLAIAARVGLPPNVIQRAERLLGEGRDPLRLLLEQLETEQQRLAIEREALTHEAAETAKARNEAEERRASARAEAEQLYRLAVQQTEGAVADARAEIERLLREFRSAQARDQSVKEVRRHLVDLERQAKATLSDVIDSEPMTSGVGAASVHDGQEVVIKGIGQRGIVTGKPSPAGIVEIRLPLGKVRVPLEAVVSRSGSGKDTTSRPIRLSRTKEDVKSELNLIGCDATEAARRLDQYVGDAFVIGLPTVRIVHGKGSGILRKTVAELLQDHPLVESFRIADYREGGIGVTIVELYPHGASMSGAA</sequence>
<dbReference type="SMART" id="SM00534">
    <property type="entry name" value="MUTSac"/>
    <property type="match status" value="1"/>
</dbReference>
<gene>
    <name evidence="7" type="primary">mutS2</name>
    <name evidence="7" type="synonym">rqcU</name>
    <name evidence="10" type="ORF">K8G79_04740</name>
</gene>
<dbReference type="FunFam" id="3.40.50.300:FF:000830">
    <property type="entry name" value="Endonuclease MutS2"/>
    <property type="match status" value="1"/>
</dbReference>
<dbReference type="SUPFAM" id="SSF160443">
    <property type="entry name" value="SMR domain-like"/>
    <property type="match status" value="1"/>
</dbReference>
<dbReference type="PROSITE" id="PS00486">
    <property type="entry name" value="DNA_MISMATCH_REPAIR_2"/>
    <property type="match status" value="1"/>
</dbReference>
<evidence type="ECO:0000256" key="1">
    <source>
        <dbReference type="ARBA" id="ARBA00022730"/>
    </source>
</evidence>
<dbReference type="InterPro" id="IPR005747">
    <property type="entry name" value="MutS2"/>
</dbReference>
<dbReference type="InterPro" id="IPR036187">
    <property type="entry name" value="DNA_mismatch_repair_MutS_sf"/>
</dbReference>
<dbReference type="AlphaFoldDB" id="A0AAJ1EI65"/>
<dbReference type="EC" id="3.1.-.-" evidence="7"/>
<comment type="subunit">
    <text evidence="7">Homodimer. Binds to stalled ribosomes, contacting rRNA.</text>
</comment>
<comment type="similarity">
    <text evidence="7">Belongs to the DNA mismatch repair MutS family. MutS2 subfamily.</text>
</comment>
<evidence type="ECO:0000256" key="4">
    <source>
        <dbReference type="ARBA" id="ARBA00022840"/>
    </source>
</evidence>
<dbReference type="GO" id="GO:0016887">
    <property type="term" value="F:ATP hydrolysis activity"/>
    <property type="evidence" value="ECO:0007669"/>
    <property type="project" value="InterPro"/>
</dbReference>
<dbReference type="SMART" id="SM00533">
    <property type="entry name" value="MUTSd"/>
    <property type="match status" value="1"/>
</dbReference>
<keyword evidence="2 7" id="KW-0547">Nucleotide-binding</keyword>
<dbReference type="GO" id="GO:0043023">
    <property type="term" value="F:ribosomal large subunit binding"/>
    <property type="evidence" value="ECO:0007669"/>
    <property type="project" value="UniProtKB-UniRule"/>
</dbReference>
<name>A0AAJ1EI65_9BACT</name>
<dbReference type="Gene3D" id="3.30.1370.110">
    <property type="match status" value="1"/>
</dbReference>
<dbReference type="InterPro" id="IPR027417">
    <property type="entry name" value="P-loop_NTPase"/>
</dbReference>
<dbReference type="InterPro" id="IPR000432">
    <property type="entry name" value="DNA_mismatch_repair_MutS_C"/>
</dbReference>
<evidence type="ECO:0000259" key="9">
    <source>
        <dbReference type="PROSITE" id="PS50828"/>
    </source>
</evidence>
<dbReference type="Proteomes" id="UP001197609">
    <property type="component" value="Unassembled WGS sequence"/>
</dbReference>
<keyword evidence="1 7" id="KW-0699">rRNA-binding</keyword>